<comment type="caution">
    <text evidence="6">The sequence shown here is derived from an EMBL/GenBank/DDBJ whole genome shotgun (WGS) entry which is preliminary data.</text>
</comment>
<dbReference type="EMBL" id="BAAAZW010000006">
    <property type="protein sequence ID" value="GAA3963250.1"/>
    <property type="molecule type" value="Genomic_DNA"/>
</dbReference>
<keyword evidence="2" id="KW-0479">Metal-binding</keyword>
<reference evidence="7" key="1">
    <citation type="journal article" date="2019" name="Int. J. Syst. Evol. Microbiol.">
        <title>The Global Catalogue of Microorganisms (GCM) 10K type strain sequencing project: providing services to taxonomists for standard genome sequencing and annotation.</title>
        <authorList>
            <consortium name="The Broad Institute Genomics Platform"/>
            <consortium name="The Broad Institute Genome Sequencing Center for Infectious Disease"/>
            <person name="Wu L."/>
            <person name="Ma J."/>
        </authorList>
    </citation>
    <scope>NUCLEOTIDE SEQUENCE [LARGE SCALE GENOMIC DNA]</scope>
    <source>
        <strain evidence="7">JCM 16923</strain>
    </source>
</reference>
<sequence>MVARPDWTSSGQAVRRCRSPSCPPCLEDQAQIDPLPVLRALAVDVVGHGGVIAEGVRAQGVSLRGDDYEITTDAGRLSAGTVVVATGTPVLDRGGFFARLEPRRSYAAAFSVGSGHIPGDMYLGADDPTVSLRTAPRPGHPDETLLLVGGFGHGVGQTDSESRHVDDLIEWTRRWFPSADLVARWSAQDYQSVDGLPYVGPLLPGTESLQVATGFAKWGMTNGVAAALAVAGRILGEERPWAPSLRPWRHSEVAALPTATRTNAKVGLHLMTGYARLVTKADPQPAEGAGSVGRDGLRPVGVCTVDGETSSVVPMCTHLFGTLKWNDAERTWDCPLHGSRFDHRGEVLEGPATRPLKSR</sequence>
<dbReference type="PANTHER" id="PTHR13847">
    <property type="entry name" value="SARCOSINE DEHYDROGENASE-RELATED"/>
    <property type="match status" value="1"/>
</dbReference>
<name>A0ABP7PEJ8_9ACTN</name>
<dbReference type="InterPro" id="IPR036188">
    <property type="entry name" value="FAD/NAD-bd_sf"/>
</dbReference>
<evidence type="ECO:0000313" key="6">
    <source>
        <dbReference type="EMBL" id="GAA3963250.1"/>
    </source>
</evidence>
<dbReference type="InterPro" id="IPR017941">
    <property type="entry name" value="Rieske_2Fe-2S"/>
</dbReference>
<dbReference type="Gene3D" id="3.30.9.10">
    <property type="entry name" value="D-Amino Acid Oxidase, subunit A, domain 2"/>
    <property type="match status" value="1"/>
</dbReference>
<dbReference type="Pfam" id="PF01266">
    <property type="entry name" value="DAO"/>
    <property type="match status" value="1"/>
</dbReference>
<dbReference type="Pfam" id="PF00355">
    <property type="entry name" value="Rieske"/>
    <property type="match status" value="1"/>
</dbReference>
<organism evidence="6 7">
    <name type="scientific">Gordonia caeni</name>
    <dbReference type="NCBI Taxonomy" id="1007097"/>
    <lineage>
        <taxon>Bacteria</taxon>
        <taxon>Bacillati</taxon>
        <taxon>Actinomycetota</taxon>
        <taxon>Actinomycetes</taxon>
        <taxon>Mycobacteriales</taxon>
        <taxon>Gordoniaceae</taxon>
        <taxon>Gordonia</taxon>
    </lineage>
</organism>
<dbReference type="PROSITE" id="PS51296">
    <property type="entry name" value="RIESKE"/>
    <property type="match status" value="1"/>
</dbReference>
<keyword evidence="1" id="KW-0001">2Fe-2S</keyword>
<keyword evidence="7" id="KW-1185">Reference proteome</keyword>
<feature type="domain" description="Rieske" evidence="5">
    <location>
        <begin position="275"/>
        <end position="359"/>
    </location>
</feature>
<accession>A0ABP7PEJ8</accession>
<evidence type="ECO:0000313" key="7">
    <source>
        <dbReference type="Proteomes" id="UP001418444"/>
    </source>
</evidence>
<dbReference type="Gene3D" id="3.50.50.60">
    <property type="entry name" value="FAD/NAD(P)-binding domain"/>
    <property type="match status" value="1"/>
</dbReference>
<dbReference type="PANTHER" id="PTHR13847:SF274">
    <property type="entry name" value="RIESKE 2FE-2S IRON-SULFUR PROTEIN YHFW-RELATED"/>
    <property type="match status" value="1"/>
</dbReference>
<evidence type="ECO:0000259" key="5">
    <source>
        <dbReference type="PROSITE" id="PS51296"/>
    </source>
</evidence>
<dbReference type="SUPFAM" id="SSF50022">
    <property type="entry name" value="ISP domain"/>
    <property type="match status" value="1"/>
</dbReference>
<dbReference type="InterPro" id="IPR006076">
    <property type="entry name" value="FAD-dep_OxRdtase"/>
</dbReference>
<evidence type="ECO:0000256" key="4">
    <source>
        <dbReference type="ARBA" id="ARBA00023014"/>
    </source>
</evidence>
<evidence type="ECO:0000256" key="1">
    <source>
        <dbReference type="ARBA" id="ARBA00022714"/>
    </source>
</evidence>
<proteinExistence type="predicted"/>
<dbReference type="Proteomes" id="UP001418444">
    <property type="component" value="Unassembled WGS sequence"/>
</dbReference>
<keyword evidence="3" id="KW-0408">Iron</keyword>
<dbReference type="InterPro" id="IPR036922">
    <property type="entry name" value="Rieske_2Fe-2S_sf"/>
</dbReference>
<evidence type="ECO:0000256" key="3">
    <source>
        <dbReference type="ARBA" id="ARBA00023004"/>
    </source>
</evidence>
<gene>
    <name evidence="6" type="ORF">GCM10022231_24410</name>
</gene>
<evidence type="ECO:0000256" key="2">
    <source>
        <dbReference type="ARBA" id="ARBA00022723"/>
    </source>
</evidence>
<dbReference type="Gene3D" id="2.102.10.10">
    <property type="entry name" value="Rieske [2Fe-2S] iron-sulphur domain"/>
    <property type="match status" value="1"/>
</dbReference>
<keyword evidence="4" id="KW-0411">Iron-sulfur</keyword>
<protein>
    <recommendedName>
        <fullName evidence="5">Rieske domain-containing protein</fullName>
    </recommendedName>
</protein>
<dbReference type="SUPFAM" id="SSF51905">
    <property type="entry name" value="FAD/NAD(P)-binding domain"/>
    <property type="match status" value="1"/>
</dbReference>